<dbReference type="EMBL" id="BPLQ01000771">
    <property type="protein sequence ID" value="GIX74793.1"/>
    <property type="molecule type" value="Genomic_DNA"/>
</dbReference>
<protein>
    <submittedName>
        <fullName evidence="1">Uncharacterized protein</fullName>
    </submittedName>
</protein>
<evidence type="ECO:0000313" key="2">
    <source>
        <dbReference type="Proteomes" id="UP001054837"/>
    </source>
</evidence>
<evidence type="ECO:0000313" key="1">
    <source>
        <dbReference type="EMBL" id="GIX74793.1"/>
    </source>
</evidence>
<gene>
    <name evidence="1" type="ORF">CDAR_73681</name>
</gene>
<name>A0AAV4MSJ2_9ARAC</name>
<keyword evidence="2" id="KW-1185">Reference proteome</keyword>
<comment type="caution">
    <text evidence="1">The sequence shown here is derived from an EMBL/GenBank/DDBJ whole genome shotgun (WGS) entry which is preliminary data.</text>
</comment>
<organism evidence="1 2">
    <name type="scientific">Caerostris darwini</name>
    <dbReference type="NCBI Taxonomy" id="1538125"/>
    <lineage>
        <taxon>Eukaryota</taxon>
        <taxon>Metazoa</taxon>
        <taxon>Ecdysozoa</taxon>
        <taxon>Arthropoda</taxon>
        <taxon>Chelicerata</taxon>
        <taxon>Arachnida</taxon>
        <taxon>Araneae</taxon>
        <taxon>Araneomorphae</taxon>
        <taxon>Entelegynae</taxon>
        <taxon>Araneoidea</taxon>
        <taxon>Araneidae</taxon>
        <taxon>Caerostris</taxon>
    </lineage>
</organism>
<proteinExistence type="predicted"/>
<sequence>MSRRKQAKPRSLKREDLQSVVFEDESTQDTLTFMDTKESPTEHLEVSSVGKFTSRSIMIVFVCLCSEHAEISRLKRIDA</sequence>
<accession>A0AAV4MSJ2</accession>
<reference evidence="1 2" key="1">
    <citation type="submission" date="2021-06" db="EMBL/GenBank/DDBJ databases">
        <title>Caerostris darwini draft genome.</title>
        <authorList>
            <person name="Kono N."/>
            <person name="Arakawa K."/>
        </authorList>
    </citation>
    <scope>NUCLEOTIDE SEQUENCE [LARGE SCALE GENOMIC DNA]</scope>
</reference>
<dbReference type="AlphaFoldDB" id="A0AAV4MSJ2"/>
<dbReference type="Proteomes" id="UP001054837">
    <property type="component" value="Unassembled WGS sequence"/>
</dbReference>